<feature type="compositionally biased region" description="Low complexity" evidence="4">
    <location>
        <begin position="552"/>
        <end position="567"/>
    </location>
</feature>
<dbReference type="InterPro" id="IPR002018">
    <property type="entry name" value="CarbesteraseB"/>
</dbReference>
<evidence type="ECO:0000313" key="7">
    <source>
        <dbReference type="Proteomes" id="UP000559256"/>
    </source>
</evidence>
<dbReference type="Gene3D" id="3.40.50.1820">
    <property type="entry name" value="alpha/beta hydrolase"/>
    <property type="match status" value="1"/>
</dbReference>
<dbReference type="Pfam" id="PF00135">
    <property type="entry name" value="COesterase"/>
    <property type="match status" value="1"/>
</dbReference>
<name>A0A8H5D4D4_9AGAR</name>
<dbReference type="AlphaFoldDB" id="A0A8H5D4D4"/>
<evidence type="ECO:0000256" key="3">
    <source>
        <dbReference type="RuleBase" id="RU361235"/>
    </source>
</evidence>
<keyword evidence="7" id="KW-1185">Reference proteome</keyword>
<dbReference type="GO" id="GO:0016787">
    <property type="term" value="F:hydrolase activity"/>
    <property type="evidence" value="ECO:0007669"/>
    <property type="project" value="UniProtKB-KW"/>
</dbReference>
<organism evidence="6 7">
    <name type="scientific">Tetrapyrgos nigripes</name>
    <dbReference type="NCBI Taxonomy" id="182062"/>
    <lineage>
        <taxon>Eukaryota</taxon>
        <taxon>Fungi</taxon>
        <taxon>Dikarya</taxon>
        <taxon>Basidiomycota</taxon>
        <taxon>Agaricomycotina</taxon>
        <taxon>Agaricomycetes</taxon>
        <taxon>Agaricomycetidae</taxon>
        <taxon>Agaricales</taxon>
        <taxon>Marasmiineae</taxon>
        <taxon>Marasmiaceae</taxon>
        <taxon>Tetrapyrgos</taxon>
    </lineage>
</organism>
<dbReference type="EMBL" id="JAACJM010000068">
    <property type="protein sequence ID" value="KAF5352027.1"/>
    <property type="molecule type" value="Genomic_DNA"/>
</dbReference>
<evidence type="ECO:0000256" key="1">
    <source>
        <dbReference type="ARBA" id="ARBA00005964"/>
    </source>
</evidence>
<dbReference type="PANTHER" id="PTHR11559">
    <property type="entry name" value="CARBOXYLESTERASE"/>
    <property type="match status" value="1"/>
</dbReference>
<dbReference type="InterPro" id="IPR029058">
    <property type="entry name" value="AB_hydrolase_fold"/>
</dbReference>
<evidence type="ECO:0000259" key="5">
    <source>
        <dbReference type="Pfam" id="PF00135"/>
    </source>
</evidence>
<dbReference type="Proteomes" id="UP000559256">
    <property type="component" value="Unassembled WGS sequence"/>
</dbReference>
<dbReference type="EC" id="3.1.1.-" evidence="3"/>
<comment type="caution">
    <text evidence="6">The sequence shown here is derived from an EMBL/GenBank/DDBJ whole genome shotgun (WGS) entry which is preliminary data.</text>
</comment>
<gene>
    <name evidence="6" type="ORF">D9758_009414</name>
</gene>
<keyword evidence="2 3" id="KW-0378">Hydrolase</keyword>
<sequence>MLVHQQVTDSKATHLEMVSVSRTIILHSNAQRPTVNLDYGEFIGSDDSETGITSYLGIRYADAPTGDMRWQPAVSPPSSNVGTVDATQFANICIGIGQTGDQASEDCLFGNVFVPSGTTSDSGLPVMVWFHGGGFQSGSTRDFDPTMLIKSSAHPMMFVSFAYRLGALGFLGGSRLKEEGQLNIGLRDQRTALQWVQTYISEFGGDPNFVTISGQSGGAGSNMFHLLANEGDTGDLFHAVMGDSPSLSFTPTFDSDFVEGIFNQFSSNTGCGINTSEDVMSCLRSTEIDTLVSSWNRLVANRSSTLFNFAPIVDGDFITVEPVEGFRSGNFANVPVMFGSNSNEGAGWSAGLRNSAANTAEKNSSERTVFNFLHGQWPSLNQTAFNEGLHLYQLNGLGTFNQQGSDMYGEARYVCTAGLITQSLSDAGQMAYQYEYNNPHLGSTHGSELQGLFLMQGSLSKANVQDLQLFQAMREYWSSFVTTGVPTSASADVDWDAVSVTGSSDDGSPRILLQPGGIAMENIGTALDQRCDFWHNNLGGQAFAESPDPDPSATSNTPGTTQTSTETSDSRRVPVDYWPLFALSLCTAVMLIAL</sequence>
<dbReference type="OrthoDB" id="408631at2759"/>
<reference evidence="6 7" key="1">
    <citation type="journal article" date="2020" name="ISME J.">
        <title>Uncovering the hidden diversity of litter-decomposition mechanisms in mushroom-forming fungi.</title>
        <authorList>
            <person name="Floudas D."/>
            <person name="Bentzer J."/>
            <person name="Ahren D."/>
            <person name="Johansson T."/>
            <person name="Persson P."/>
            <person name="Tunlid A."/>
        </authorList>
    </citation>
    <scope>NUCLEOTIDE SEQUENCE [LARGE SCALE GENOMIC DNA]</scope>
    <source>
        <strain evidence="6 7">CBS 291.85</strain>
    </source>
</reference>
<proteinExistence type="inferred from homology"/>
<feature type="domain" description="Carboxylesterase type B" evidence="5">
    <location>
        <begin position="32"/>
        <end position="502"/>
    </location>
</feature>
<feature type="region of interest" description="Disordered" evidence="4">
    <location>
        <begin position="540"/>
        <end position="570"/>
    </location>
</feature>
<dbReference type="PROSITE" id="PS00122">
    <property type="entry name" value="CARBOXYLESTERASE_B_1"/>
    <property type="match status" value="1"/>
</dbReference>
<dbReference type="SUPFAM" id="SSF53474">
    <property type="entry name" value="alpha/beta-Hydrolases"/>
    <property type="match status" value="1"/>
</dbReference>
<evidence type="ECO:0000256" key="2">
    <source>
        <dbReference type="ARBA" id="ARBA00022801"/>
    </source>
</evidence>
<dbReference type="InterPro" id="IPR019826">
    <property type="entry name" value="Carboxylesterase_B_AS"/>
</dbReference>
<comment type="similarity">
    <text evidence="1 3">Belongs to the type-B carboxylesterase/lipase family.</text>
</comment>
<protein>
    <recommendedName>
        <fullName evidence="3">Carboxylic ester hydrolase</fullName>
        <ecNumber evidence="3">3.1.1.-</ecNumber>
    </recommendedName>
</protein>
<accession>A0A8H5D4D4</accession>
<evidence type="ECO:0000313" key="6">
    <source>
        <dbReference type="EMBL" id="KAF5352027.1"/>
    </source>
</evidence>
<dbReference type="InterPro" id="IPR050309">
    <property type="entry name" value="Type-B_Carboxylest/Lipase"/>
</dbReference>
<evidence type="ECO:0000256" key="4">
    <source>
        <dbReference type="SAM" id="MobiDB-lite"/>
    </source>
</evidence>